<name>A0AAQ3U5V6_PASNO</name>
<dbReference type="AlphaFoldDB" id="A0AAQ3U5V6"/>
<proteinExistence type="predicted"/>
<dbReference type="EMBL" id="CP144751">
    <property type="protein sequence ID" value="WVZ86159.1"/>
    <property type="molecule type" value="Genomic_DNA"/>
</dbReference>
<evidence type="ECO:0000313" key="1">
    <source>
        <dbReference type="EMBL" id="WVZ86159.1"/>
    </source>
</evidence>
<dbReference type="Proteomes" id="UP001341281">
    <property type="component" value="Chromosome 07"/>
</dbReference>
<organism evidence="1 2">
    <name type="scientific">Paspalum notatum var. saurae</name>
    <dbReference type="NCBI Taxonomy" id="547442"/>
    <lineage>
        <taxon>Eukaryota</taxon>
        <taxon>Viridiplantae</taxon>
        <taxon>Streptophyta</taxon>
        <taxon>Embryophyta</taxon>
        <taxon>Tracheophyta</taxon>
        <taxon>Spermatophyta</taxon>
        <taxon>Magnoliopsida</taxon>
        <taxon>Liliopsida</taxon>
        <taxon>Poales</taxon>
        <taxon>Poaceae</taxon>
        <taxon>PACMAD clade</taxon>
        <taxon>Panicoideae</taxon>
        <taxon>Andropogonodae</taxon>
        <taxon>Paspaleae</taxon>
        <taxon>Paspalinae</taxon>
        <taxon>Paspalum</taxon>
    </lineage>
</organism>
<gene>
    <name evidence="1" type="ORF">U9M48_032991</name>
</gene>
<accession>A0AAQ3U5V6</accession>
<keyword evidence="2" id="KW-1185">Reference proteome</keyword>
<protein>
    <submittedName>
        <fullName evidence="1">Uncharacterized protein</fullName>
    </submittedName>
</protein>
<evidence type="ECO:0000313" key="2">
    <source>
        <dbReference type="Proteomes" id="UP001341281"/>
    </source>
</evidence>
<reference evidence="1 2" key="1">
    <citation type="submission" date="2024-02" db="EMBL/GenBank/DDBJ databases">
        <title>High-quality chromosome-scale genome assembly of Pensacola bahiagrass (Paspalum notatum Flugge var. saurae).</title>
        <authorList>
            <person name="Vega J.M."/>
            <person name="Podio M."/>
            <person name="Orjuela J."/>
            <person name="Siena L.A."/>
            <person name="Pessino S.C."/>
            <person name="Combes M.C."/>
            <person name="Mariac C."/>
            <person name="Albertini E."/>
            <person name="Pupilli F."/>
            <person name="Ortiz J.P.A."/>
            <person name="Leblanc O."/>
        </authorList>
    </citation>
    <scope>NUCLEOTIDE SEQUENCE [LARGE SCALE GENOMIC DNA]</scope>
    <source>
        <strain evidence="1">R1</strain>
        <tissue evidence="1">Leaf</tissue>
    </source>
</reference>
<sequence>MDPMASSPSRGYNDHQVLDVGSCCCYARAATKVNHHSTNQSLRVGGITEREALLFVIHSQLYGSSVCAGVAEAIPLQAEIIIKGVQLVTAMTEQSS</sequence>